<accession>A0A7R9C547</accession>
<evidence type="ECO:0000313" key="1">
    <source>
        <dbReference type="EMBL" id="CAD7285772.1"/>
    </source>
</evidence>
<gene>
    <name evidence="1" type="ORF">NMOB1V02_LOCUS13374</name>
</gene>
<sequence length="87" mass="10137">MKNPFRICLQMQTLRELTRKNRDFRDSIALQVDLKAFIFTSHYLRTDVASNMFCEISENQVMHVFPPSGTWPISLGNQTPPREPVKP</sequence>
<keyword evidence="2" id="KW-1185">Reference proteome</keyword>
<proteinExistence type="predicted"/>
<reference evidence="1" key="1">
    <citation type="submission" date="2020-11" db="EMBL/GenBank/DDBJ databases">
        <authorList>
            <person name="Tran Van P."/>
        </authorList>
    </citation>
    <scope>NUCLEOTIDE SEQUENCE</scope>
</reference>
<protein>
    <submittedName>
        <fullName evidence="1">Uncharacterized protein</fullName>
    </submittedName>
</protein>
<dbReference type="EMBL" id="OA904358">
    <property type="protein sequence ID" value="CAD7285772.1"/>
    <property type="molecule type" value="Genomic_DNA"/>
</dbReference>
<dbReference type="Proteomes" id="UP000678499">
    <property type="component" value="Unassembled WGS sequence"/>
</dbReference>
<evidence type="ECO:0000313" key="2">
    <source>
        <dbReference type="Proteomes" id="UP000678499"/>
    </source>
</evidence>
<name>A0A7R9C547_9CRUS</name>
<dbReference type="AlphaFoldDB" id="A0A7R9C547"/>
<dbReference type="EMBL" id="CAJPEX010022321">
    <property type="protein sequence ID" value="CAG0925924.1"/>
    <property type="molecule type" value="Genomic_DNA"/>
</dbReference>
<organism evidence="1">
    <name type="scientific">Notodromas monacha</name>
    <dbReference type="NCBI Taxonomy" id="399045"/>
    <lineage>
        <taxon>Eukaryota</taxon>
        <taxon>Metazoa</taxon>
        <taxon>Ecdysozoa</taxon>
        <taxon>Arthropoda</taxon>
        <taxon>Crustacea</taxon>
        <taxon>Oligostraca</taxon>
        <taxon>Ostracoda</taxon>
        <taxon>Podocopa</taxon>
        <taxon>Podocopida</taxon>
        <taxon>Cypridocopina</taxon>
        <taxon>Cypridoidea</taxon>
        <taxon>Cyprididae</taxon>
        <taxon>Notodromas</taxon>
    </lineage>
</organism>